<dbReference type="GO" id="GO:0071013">
    <property type="term" value="C:catalytic step 2 spliceosome"/>
    <property type="evidence" value="ECO:0007669"/>
    <property type="project" value="TreeGrafter"/>
</dbReference>
<gene>
    <name evidence="4" type="ORF">R3P38DRAFT_3225183</name>
</gene>
<dbReference type="PANTHER" id="PTHR11140:SF0">
    <property type="entry name" value="PRE-MRNA-PROCESSING-SPLICING FACTOR 8"/>
    <property type="match status" value="1"/>
</dbReference>
<comment type="caution">
    <text evidence="4">The sequence shown here is derived from an EMBL/GenBank/DDBJ whole genome shotgun (WGS) entry which is preliminary data.</text>
</comment>
<keyword evidence="5" id="KW-1185">Reference proteome</keyword>
<accession>A0AAV9ZVJ8</accession>
<evidence type="ECO:0000259" key="3">
    <source>
        <dbReference type="Pfam" id="PF10597"/>
    </source>
</evidence>
<evidence type="ECO:0000259" key="2">
    <source>
        <dbReference type="Pfam" id="PF08083"/>
    </source>
</evidence>
<sequence>MHFGNAFHLCREILRLTKLVVDAHVQFRLGNVDAFQLVDALQYIFVHIGALTGMYRYKYKLMRQVRMTKDLKHLIYYCFNTGPVGITFLGTCRYANRHREYHPSIYKEQGRLVVLHVAHYNRERIRRGAIVDKAVVKKNLGRLTHAITFPPVVFYTPKELGGLGMSSMGHTDVAITHFRVGMSHEEDQLIPNLKPPAHSPSPANITAELNHPSNASFHFQTPPPFALPTSPPPPPSSGVSATSKSSTHGHLLFPATTHHNTLAHLCPAPPHRSAASPHLLGAAVCEADSYLCTETNRGFERNAFPSRPVPTASASPPFLHPQPQSLRSFPSNLDPHLATLKTTNVDTVVSALCTPDFRSSYEDTAILLLEQAVL</sequence>
<dbReference type="InterPro" id="IPR019581">
    <property type="entry name" value="Prp8_U5-snRNA-bd"/>
</dbReference>
<dbReference type="GO" id="GO:0005682">
    <property type="term" value="C:U5 snRNP"/>
    <property type="evidence" value="ECO:0007669"/>
    <property type="project" value="TreeGrafter"/>
</dbReference>
<dbReference type="GO" id="GO:0000244">
    <property type="term" value="P:spliceosomal tri-snRNP complex assembly"/>
    <property type="evidence" value="ECO:0007669"/>
    <property type="project" value="TreeGrafter"/>
</dbReference>
<feature type="domain" description="PROCN" evidence="2">
    <location>
        <begin position="115"/>
        <end position="145"/>
    </location>
</feature>
<dbReference type="Proteomes" id="UP001362999">
    <property type="component" value="Unassembled WGS sequence"/>
</dbReference>
<feature type="domain" description="PROCN" evidence="2">
    <location>
        <begin position="2"/>
        <end position="85"/>
    </location>
</feature>
<evidence type="ECO:0000313" key="5">
    <source>
        <dbReference type="Proteomes" id="UP001362999"/>
    </source>
</evidence>
<dbReference type="InterPro" id="IPR012592">
    <property type="entry name" value="PROCN"/>
</dbReference>
<organism evidence="4 5">
    <name type="scientific">Favolaschia claudopus</name>
    <dbReference type="NCBI Taxonomy" id="2862362"/>
    <lineage>
        <taxon>Eukaryota</taxon>
        <taxon>Fungi</taxon>
        <taxon>Dikarya</taxon>
        <taxon>Basidiomycota</taxon>
        <taxon>Agaricomycotina</taxon>
        <taxon>Agaricomycetes</taxon>
        <taxon>Agaricomycetidae</taxon>
        <taxon>Agaricales</taxon>
        <taxon>Marasmiineae</taxon>
        <taxon>Mycenaceae</taxon>
        <taxon>Favolaschia</taxon>
    </lineage>
</organism>
<evidence type="ECO:0000256" key="1">
    <source>
        <dbReference type="SAM" id="MobiDB-lite"/>
    </source>
</evidence>
<dbReference type="GO" id="GO:0017070">
    <property type="term" value="F:U6 snRNA binding"/>
    <property type="evidence" value="ECO:0007669"/>
    <property type="project" value="TreeGrafter"/>
</dbReference>
<feature type="region of interest" description="Disordered" evidence="1">
    <location>
        <begin position="306"/>
        <end position="330"/>
    </location>
</feature>
<dbReference type="GO" id="GO:0030620">
    <property type="term" value="F:U2 snRNA binding"/>
    <property type="evidence" value="ECO:0007669"/>
    <property type="project" value="TreeGrafter"/>
</dbReference>
<proteinExistence type="predicted"/>
<feature type="compositionally biased region" description="Low complexity" evidence="1">
    <location>
        <begin position="237"/>
        <end position="246"/>
    </location>
</feature>
<name>A0AAV9ZVJ8_9AGAR</name>
<dbReference type="Pfam" id="PF10597">
    <property type="entry name" value="U5_2-snRNA_bdg"/>
    <property type="match status" value="1"/>
</dbReference>
<dbReference type="Pfam" id="PF08083">
    <property type="entry name" value="PROCN"/>
    <property type="match status" value="2"/>
</dbReference>
<dbReference type="PANTHER" id="PTHR11140">
    <property type="entry name" value="PRE-MRNA SPLICING FACTOR PRP8"/>
    <property type="match status" value="1"/>
</dbReference>
<feature type="region of interest" description="Disordered" evidence="1">
    <location>
        <begin position="205"/>
        <end position="247"/>
    </location>
</feature>
<evidence type="ECO:0000313" key="4">
    <source>
        <dbReference type="EMBL" id="KAK6992801.1"/>
    </source>
</evidence>
<reference evidence="4 5" key="1">
    <citation type="journal article" date="2024" name="J Genomics">
        <title>Draft genome sequencing and assembly of Favolaschia claudopus CIRM-BRFM 2984 isolated from oak limbs.</title>
        <authorList>
            <person name="Navarro D."/>
            <person name="Drula E."/>
            <person name="Chaduli D."/>
            <person name="Cazenave R."/>
            <person name="Ahrendt S."/>
            <person name="Wang J."/>
            <person name="Lipzen A."/>
            <person name="Daum C."/>
            <person name="Barry K."/>
            <person name="Grigoriev I.V."/>
            <person name="Favel A."/>
            <person name="Rosso M.N."/>
            <person name="Martin F."/>
        </authorList>
    </citation>
    <scope>NUCLEOTIDE SEQUENCE [LARGE SCALE GENOMIC DNA]</scope>
    <source>
        <strain evidence="4 5">CIRM-BRFM 2984</strain>
    </source>
</reference>
<dbReference type="EMBL" id="JAWWNJ010000107">
    <property type="protein sequence ID" value="KAK6992801.1"/>
    <property type="molecule type" value="Genomic_DNA"/>
</dbReference>
<dbReference type="GO" id="GO:0030619">
    <property type="term" value="F:U1 snRNA binding"/>
    <property type="evidence" value="ECO:0007669"/>
    <property type="project" value="TreeGrafter"/>
</dbReference>
<dbReference type="AlphaFoldDB" id="A0AAV9ZVJ8"/>
<dbReference type="InterPro" id="IPR027652">
    <property type="entry name" value="PRP8"/>
</dbReference>
<protein>
    <submittedName>
        <fullName evidence="4">NUC071 domain-containing protein</fullName>
    </submittedName>
</protein>
<feature type="domain" description="Pre-mRNA-processing-splicing factor 8 U5-snRNA-binding" evidence="3">
    <location>
        <begin position="148"/>
        <end position="193"/>
    </location>
</feature>
<dbReference type="GO" id="GO:0030623">
    <property type="term" value="F:U5 snRNA binding"/>
    <property type="evidence" value="ECO:0007669"/>
    <property type="project" value="InterPro"/>
</dbReference>
<feature type="compositionally biased region" description="Pro residues" evidence="1">
    <location>
        <begin position="221"/>
        <end position="236"/>
    </location>
</feature>
<dbReference type="GO" id="GO:0097157">
    <property type="term" value="F:pre-mRNA intronic binding"/>
    <property type="evidence" value="ECO:0007669"/>
    <property type="project" value="TreeGrafter"/>
</dbReference>